<evidence type="ECO:0000313" key="2">
    <source>
        <dbReference type="Proteomes" id="UP000261340"/>
    </source>
</evidence>
<keyword evidence="2" id="KW-1185">Reference proteome</keyword>
<reference evidence="1" key="2">
    <citation type="submission" date="2025-09" db="UniProtKB">
        <authorList>
            <consortium name="Ensembl"/>
        </authorList>
    </citation>
    <scope>IDENTIFICATION</scope>
</reference>
<evidence type="ECO:0000313" key="1">
    <source>
        <dbReference type="Ensembl" id="ENSACIP00000017875.1"/>
    </source>
</evidence>
<proteinExistence type="predicted"/>
<reference evidence="1" key="1">
    <citation type="submission" date="2025-08" db="UniProtKB">
        <authorList>
            <consortium name="Ensembl"/>
        </authorList>
    </citation>
    <scope>IDENTIFICATION</scope>
</reference>
<organism evidence="1 2">
    <name type="scientific">Amphilophus citrinellus</name>
    <name type="common">Midas cichlid</name>
    <name type="synonym">Cichlasoma citrinellum</name>
    <dbReference type="NCBI Taxonomy" id="61819"/>
    <lineage>
        <taxon>Eukaryota</taxon>
        <taxon>Metazoa</taxon>
        <taxon>Chordata</taxon>
        <taxon>Craniata</taxon>
        <taxon>Vertebrata</taxon>
        <taxon>Euteleostomi</taxon>
        <taxon>Actinopterygii</taxon>
        <taxon>Neopterygii</taxon>
        <taxon>Teleostei</taxon>
        <taxon>Neoteleostei</taxon>
        <taxon>Acanthomorphata</taxon>
        <taxon>Ovalentaria</taxon>
        <taxon>Cichlomorphae</taxon>
        <taxon>Cichliformes</taxon>
        <taxon>Cichlidae</taxon>
        <taxon>New World cichlids</taxon>
        <taxon>Cichlasomatinae</taxon>
        <taxon>Heroini</taxon>
        <taxon>Amphilophus</taxon>
    </lineage>
</organism>
<sequence>KMMRNVPDLGGFPPSVAVSVNLITDCFSRSKVLCSAISANIVVCSPPPCISREKYSFVLSL</sequence>
<dbReference type="AlphaFoldDB" id="A0A3Q0SBS0"/>
<accession>A0A3Q0SBS0</accession>
<protein>
    <submittedName>
        <fullName evidence="1">Uncharacterized protein</fullName>
    </submittedName>
</protein>
<dbReference type="Ensembl" id="ENSACIT00000018360.1">
    <property type="protein sequence ID" value="ENSACIP00000017875.1"/>
    <property type="gene ID" value="ENSACIG00000013949.1"/>
</dbReference>
<dbReference type="OMA" id="TFTRICM"/>
<dbReference type="Proteomes" id="UP000261340">
    <property type="component" value="Unplaced"/>
</dbReference>
<name>A0A3Q0SBS0_AMPCI</name>
<dbReference type="GeneTree" id="ENSGT01150000287059"/>